<evidence type="ECO:0000256" key="7">
    <source>
        <dbReference type="PROSITE-ProRule" id="PRU00221"/>
    </source>
</evidence>
<keyword evidence="11" id="KW-1185">Reference proteome</keyword>
<name>A0AAD9ILK5_PROWI</name>
<dbReference type="PRINTS" id="PR00320">
    <property type="entry name" value="GPROTEINBRPT"/>
</dbReference>
<dbReference type="InterPro" id="IPR051972">
    <property type="entry name" value="Glutamate-rich_WD_repeat"/>
</dbReference>
<dbReference type="AlphaFoldDB" id="A0AAD9ILK5"/>
<gene>
    <name evidence="10" type="ORF">QBZ16_002223</name>
</gene>
<feature type="domain" description="Histone-binding protein RBBP4-like N-terminal" evidence="9">
    <location>
        <begin position="21"/>
        <end position="82"/>
    </location>
</feature>
<evidence type="ECO:0000313" key="11">
    <source>
        <dbReference type="Proteomes" id="UP001255856"/>
    </source>
</evidence>
<dbReference type="InterPro" id="IPR022052">
    <property type="entry name" value="Histone-bd_RBBP4-like_N"/>
</dbReference>
<dbReference type="InterPro" id="IPR015943">
    <property type="entry name" value="WD40/YVTN_repeat-like_dom_sf"/>
</dbReference>
<dbReference type="GO" id="GO:0005730">
    <property type="term" value="C:nucleolus"/>
    <property type="evidence" value="ECO:0007669"/>
    <property type="project" value="TreeGrafter"/>
</dbReference>
<dbReference type="PROSITE" id="PS50082">
    <property type="entry name" value="WD_REPEATS_2"/>
    <property type="match status" value="3"/>
</dbReference>
<feature type="compositionally biased region" description="Acidic residues" evidence="8">
    <location>
        <begin position="99"/>
        <end position="117"/>
    </location>
</feature>
<evidence type="ECO:0000256" key="1">
    <source>
        <dbReference type="ARBA" id="ARBA00004123"/>
    </source>
</evidence>
<dbReference type="PANTHER" id="PTHR45903:SF1">
    <property type="entry name" value="GLUTAMATE-RICH WD REPEAT-CONTAINING PROTEIN 1"/>
    <property type="match status" value="1"/>
</dbReference>
<reference evidence="10" key="1">
    <citation type="submission" date="2021-01" db="EMBL/GenBank/DDBJ databases">
        <authorList>
            <person name="Eckstrom K.M.E."/>
        </authorList>
    </citation>
    <scope>NUCLEOTIDE SEQUENCE</scope>
    <source>
        <strain evidence="10">UVCC 0001</strain>
    </source>
</reference>
<comment type="similarity">
    <text evidence="2">Belongs to the WD repeat RBAP46/RBAP48/MSI1 family.</text>
</comment>
<feature type="compositionally biased region" description="Basic and acidic residues" evidence="8">
    <location>
        <begin position="89"/>
        <end position="98"/>
    </location>
</feature>
<feature type="repeat" description="WD" evidence="7">
    <location>
        <begin position="239"/>
        <end position="281"/>
    </location>
</feature>
<dbReference type="GO" id="GO:0042254">
    <property type="term" value="P:ribosome biogenesis"/>
    <property type="evidence" value="ECO:0007669"/>
    <property type="project" value="TreeGrafter"/>
</dbReference>
<proteinExistence type="inferred from homology"/>
<comment type="subcellular location">
    <subcellularLocation>
        <location evidence="1">Nucleus</location>
    </subcellularLocation>
</comment>
<dbReference type="Pfam" id="PF12265">
    <property type="entry name" value="CAF1C_H4-bd"/>
    <property type="match status" value="1"/>
</dbReference>
<evidence type="ECO:0000256" key="6">
    <source>
        <dbReference type="ARBA" id="ARBA00040876"/>
    </source>
</evidence>
<dbReference type="PROSITE" id="PS00678">
    <property type="entry name" value="WD_REPEATS_1"/>
    <property type="match status" value="2"/>
</dbReference>
<dbReference type="Gene3D" id="2.130.10.10">
    <property type="entry name" value="YVTN repeat-like/Quinoprotein amine dehydrogenase"/>
    <property type="match status" value="1"/>
</dbReference>
<evidence type="ECO:0000256" key="2">
    <source>
        <dbReference type="ARBA" id="ARBA00009341"/>
    </source>
</evidence>
<feature type="region of interest" description="Disordered" evidence="8">
    <location>
        <begin position="88"/>
        <end position="127"/>
    </location>
</feature>
<evidence type="ECO:0000256" key="4">
    <source>
        <dbReference type="ARBA" id="ARBA00022737"/>
    </source>
</evidence>
<dbReference type="SUPFAM" id="SSF50978">
    <property type="entry name" value="WD40 repeat-like"/>
    <property type="match status" value="1"/>
</dbReference>
<dbReference type="Proteomes" id="UP001255856">
    <property type="component" value="Unassembled WGS sequence"/>
</dbReference>
<dbReference type="InterPro" id="IPR001680">
    <property type="entry name" value="WD40_rpt"/>
</dbReference>
<dbReference type="Pfam" id="PF00400">
    <property type="entry name" value="WD40"/>
    <property type="match status" value="3"/>
</dbReference>
<accession>A0AAD9ILK5</accession>
<dbReference type="InterPro" id="IPR019775">
    <property type="entry name" value="WD40_repeat_CS"/>
</dbReference>
<dbReference type="InterPro" id="IPR020472">
    <property type="entry name" value="WD40_PAC1"/>
</dbReference>
<keyword evidence="3 7" id="KW-0853">WD repeat</keyword>
<evidence type="ECO:0000259" key="9">
    <source>
        <dbReference type="Pfam" id="PF12265"/>
    </source>
</evidence>
<evidence type="ECO:0000256" key="5">
    <source>
        <dbReference type="ARBA" id="ARBA00023242"/>
    </source>
</evidence>
<evidence type="ECO:0000256" key="8">
    <source>
        <dbReference type="SAM" id="MobiDB-lite"/>
    </source>
</evidence>
<dbReference type="SMART" id="SM00320">
    <property type="entry name" value="WD40"/>
    <property type="match status" value="4"/>
</dbReference>
<comment type="caution">
    <text evidence="10">The sequence shown here is derived from an EMBL/GenBank/DDBJ whole genome shotgun (WGS) entry which is preliminary data.</text>
</comment>
<protein>
    <recommendedName>
        <fullName evidence="6">Glutamate-rich WD repeat-containing protein 1</fullName>
    </recommendedName>
</protein>
<dbReference type="InterPro" id="IPR036322">
    <property type="entry name" value="WD40_repeat_dom_sf"/>
</dbReference>
<keyword evidence="5" id="KW-0539">Nucleus</keyword>
<feature type="repeat" description="WD" evidence="7">
    <location>
        <begin position="283"/>
        <end position="318"/>
    </location>
</feature>
<sequence length="431" mass="46482">MGPAVWMPGMDGGDPEENGMDYDPTAYDCLTTLSLGWPSLSFDIIPDSLGGPRTAFPHTLTFVAGSQAPSTRMNSLSVCRVTGLGQLKTGKEAPRKEEGDSDDEDSSDSSDSDDDLLEDPRTLPKPHVRRVAHSGAINRVRAQPQNPALVAAWSESGTASVYDLTGPLAEAAAEGEPDARARSAWAALTRSARTAAAPRATRWTGRAWRRGRLVAGDRRAHIAVWEPQAAGRWAVGAPFRGHEGSVEDLQWSPSEETVFASCSVDHTVRVWDTRVRERSMLSVRAHDAEVNVISWSAATSYMMASGGDDGLLRVWDLRAFGPDAAYVASLKYHSGPVTSVEWCPHESSMLLTTSEDGQTAVWDLALERDPEEEAALAPAENAAVPDELPAQLLFVHAGQRDVKEGHWHPQIPGLIVTTAAEGFNLFKAANV</sequence>
<dbReference type="PROSITE" id="PS50294">
    <property type="entry name" value="WD_REPEATS_REGION"/>
    <property type="match status" value="3"/>
</dbReference>
<dbReference type="EMBL" id="JASFZW010000002">
    <property type="protein sequence ID" value="KAK2079828.1"/>
    <property type="molecule type" value="Genomic_DNA"/>
</dbReference>
<dbReference type="PANTHER" id="PTHR45903">
    <property type="entry name" value="GLUTAMATE-RICH WD REPEAT-CONTAINING PROTEIN 1"/>
    <property type="match status" value="1"/>
</dbReference>
<evidence type="ECO:0000256" key="3">
    <source>
        <dbReference type="ARBA" id="ARBA00022574"/>
    </source>
</evidence>
<keyword evidence="4" id="KW-0677">Repeat</keyword>
<feature type="repeat" description="WD" evidence="7">
    <location>
        <begin position="330"/>
        <end position="364"/>
    </location>
</feature>
<evidence type="ECO:0000313" key="10">
    <source>
        <dbReference type="EMBL" id="KAK2079828.1"/>
    </source>
</evidence>
<organism evidence="10 11">
    <name type="scientific">Prototheca wickerhamii</name>
    <dbReference type="NCBI Taxonomy" id="3111"/>
    <lineage>
        <taxon>Eukaryota</taxon>
        <taxon>Viridiplantae</taxon>
        <taxon>Chlorophyta</taxon>
        <taxon>core chlorophytes</taxon>
        <taxon>Trebouxiophyceae</taxon>
        <taxon>Chlorellales</taxon>
        <taxon>Chlorellaceae</taxon>
        <taxon>Prototheca</taxon>
    </lineage>
</organism>